<evidence type="ECO:0000313" key="1">
    <source>
        <dbReference type="EnsemblPlants" id="AET5Gv20778600.1"/>
    </source>
</evidence>
<reference evidence="1" key="5">
    <citation type="journal article" date="2021" name="G3 (Bethesda)">
        <title>Aegilops tauschii genome assembly Aet v5.0 features greater sequence contiguity and improved annotation.</title>
        <authorList>
            <person name="Wang L."/>
            <person name="Zhu T."/>
            <person name="Rodriguez J.C."/>
            <person name="Deal K.R."/>
            <person name="Dubcovsky J."/>
            <person name="McGuire P.E."/>
            <person name="Lux T."/>
            <person name="Spannagl M."/>
            <person name="Mayer K.F.X."/>
            <person name="Baldrich P."/>
            <person name="Meyers B.C."/>
            <person name="Huo N."/>
            <person name="Gu Y.Q."/>
            <person name="Zhou H."/>
            <person name="Devos K.M."/>
            <person name="Bennetzen J.L."/>
            <person name="Unver T."/>
            <person name="Budak H."/>
            <person name="Gulick P.J."/>
            <person name="Galiba G."/>
            <person name="Kalapos B."/>
            <person name="Nelson D.R."/>
            <person name="Li P."/>
            <person name="You F.M."/>
            <person name="Luo M.C."/>
            <person name="Dvorak J."/>
        </authorList>
    </citation>
    <scope>NUCLEOTIDE SEQUENCE [LARGE SCALE GENOMIC DNA]</scope>
    <source>
        <strain evidence="1">cv. AL8/78</strain>
    </source>
</reference>
<reference evidence="1" key="3">
    <citation type="journal article" date="2017" name="Nature">
        <title>Genome sequence of the progenitor of the wheat D genome Aegilops tauschii.</title>
        <authorList>
            <person name="Luo M.C."/>
            <person name="Gu Y.Q."/>
            <person name="Puiu D."/>
            <person name="Wang H."/>
            <person name="Twardziok S.O."/>
            <person name="Deal K.R."/>
            <person name="Huo N."/>
            <person name="Zhu T."/>
            <person name="Wang L."/>
            <person name="Wang Y."/>
            <person name="McGuire P.E."/>
            <person name="Liu S."/>
            <person name="Long H."/>
            <person name="Ramasamy R.K."/>
            <person name="Rodriguez J.C."/>
            <person name="Van S.L."/>
            <person name="Yuan L."/>
            <person name="Wang Z."/>
            <person name="Xia Z."/>
            <person name="Xiao L."/>
            <person name="Anderson O.D."/>
            <person name="Ouyang S."/>
            <person name="Liang Y."/>
            <person name="Zimin A.V."/>
            <person name="Pertea G."/>
            <person name="Qi P."/>
            <person name="Bennetzen J.L."/>
            <person name="Dai X."/>
            <person name="Dawson M.W."/>
            <person name="Muller H.G."/>
            <person name="Kugler K."/>
            <person name="Rivarola-Duarte L."/>
            <person name="Spannagl M."/>
            <person name="Mayer K.F.X."/>
            <person name="Lu F.H."/>
            <person name="Bevan M.W."/>
            <person name="Leroy P."/>
            <person name="Li P."/>
            <person name="You F.M."/>
            <person name="Sun Q."/>
            <person name="Liu Z."/>
            <person name="Lyons E."/>
            <person name="Wicker T."/>
            <person name="Salzberg S.L."/>
            <person name="Devos K.M."/>
            <person name="Dvorak J."/>
        </authorList>
    </citation>
    <scope>NUCLEOTIDE SEQUENCE [LARGE SCALE GENOMIC DNA]</scope>
    <source>
        <strain evidence="1">cv. AL8/78</strain>
    </source>
</reference>
<dbReference type="Gramene" id="AET5Gv20778600.1">
    <property type="protein sequence ID" value="AET5Gv20778600.1"/>
    <property type="gene ID" value="AET5Gv20778600"/>
</dbReference>
<dbReference type="AlphaFoldDB" id="A0A453LI48"/>
<keyword evidence="2" id="KW-1185">Reference proteome</keyword>
<accession>A0A453LI48</accession>
<reference evidence="2" key="1">
    <citation type="journal article" date="2014" name="Science">
        <title>Ancient hybridizations among the ancestral genomes of bread wheat.</title>
        <authorList>
            <consortium name="International Wheat Genome Sequencing Consortium,"/>
            <person name="Marcussen T."/>
            <person name="Sandve S.R."/>
            <person name="Heier L."/>
            <person name="Spannagl M."/>
            <person name="Pfeifer M."/>
            <person name="Jakobsen K.S."/>
            <person name="Wulff B.B."/>
            <person name="Steuernagel B."/>
            <person name="Mayer K.F."/>
            <person name="Olsen O.A."/>
        </authorList>
    </citation>
    <scope>NUCLEOTIDE SEQUENCE [LARGE SCALE GENOMIC DNA]</scope>
    <source>
        <strain evidence="2">cv. AL8/78</strain>
    </source>
</reference>
<evidence type="ECO:0000313" key="2">
    <source>
        <dbReference type="Proteomes" id="UP000015105"/>
    </source>
</evidence>
<dbReference type="Proteomes" id="UP000015105">
    <property type="component" value="Chromosome 5D"/>
</dbReference>
<reference evidence="2" key="2">
    <citation type="journal article" date="2017" name="Nat. Plants">
        <title>The Aegilops tauschii genome reveals multiple impacts of transposons.</title>
        <authorList>
            <person name="Zhao G."/>
            <person name="Zou C."/>
            <person name="Li K."/>
            <person name="Wang K."/>
            <person name="Li T."/>
            <person name="Gao L."/>
            <person name="Zhang X."/>
            <person name="Wang H."/>
            <person name="Yang Z."/>
            <person name="Liu X."/>
            <person name="Jiang W."/>
            <person name="Mao L."/>
            <person name="Kong X."/>
            <person name="Jiao Y."/>
            <person name="Jia J."/>
        </authorList>
    </citation>
    <scope>NUCLEOTIDE SEQUENCE [LARGE SCALE GENOMIC DNA]</scope>
    <source>
        <strain evidence="2">cv. AL8/78</strain>
    </source>
</reference>
<proteinExistence type="predicted"/>
<sequence length="82" mass="9460">MFDIDTQVDTVVACCVLHNFIRLHNGDMTLPDRATMDVNESNMKDVPDGDVKYKKDVIVFNNLRQTGNEMRDAMAMQMWADY</sequence>
<name>A0A453LI48_AEGTS</name>
<reference evidence="1" key="4">
    <citation type="submission" date="2019-03" db="UniProtKB">
        <authorList>
            <consortium name="EnsemblPlants"/>
        </authorList>
    </citation>
    <scope>IDENTIFICATION</scope>
</reference>
<dbReference type="STRING" id="200361.A0A453LI48"/>
<organism evidence="1 2">
    <name type="scientific">Aegilops tauschii subsp. strangulata</name>
    <name type="common">Goatgrass</name>
    <dbReference type="NCBI Taxonomy" id="200361"/>
    <lineage>
        <taxon>Eukaryota</taxon>
        <taxon>Viridiplantae</taxon>
        <taxon>Streptophyta</taxon>
        <taxon>Embryophyta</taxon>
        <taxon>Tracheophyta</taxon>
        <taxon>Spermatophyta</taxon>
        <taxon>Magnoliopsida</taxon>
        <taxon>Liliopsida</taxon>
        <taxon>Poales</taxon>
        <taxon>Poaceae</taxon>
        <taxon>BOP clade</taxon>
        <taxon>Pooideae</taxon>
        <taxon>Triticodae</taxon>
        <taxon>Triticeae</taxon>
        <taxon>Triticinae</taxon>
        <taxon>Aegilops</taxon>
    </lineage>
</organism>
<protein>
    <recommendedName>
        <fullName evidence="3">DDE Tnp4 domain-containing protein</fullName>
    </recommendedName>
</protein>
<evidence type="ECO:0008006" key="3">
    <source>
        <dbReference type="Google" id="ProtNLM"/>
    </source>
</evidence>
<dbReference type="EnsemblPlants" id="AET5Gv20778600.1">
    <property type="protein sequence ID" value="AET5Gv20778600.1"/>
    <property type="gene ID" value="AET5Gv20778600"/>
</dbReference>